<gene>
    <name evidence="4" type="ORF">GMARGA_LOCUS7791</name>
</gene>
<keyword evidence="1" id="KW-0863">Zinc-finger</keyword>
<evidence type="ECO:0000259" key="3">
    <source>
        <dbReference type="PROSITE" id="PS50966"/>
    </source>
</evidence>
<dbReference type="InterPro" id="IPR007527">
    <property type="entry name" value="Znf_SWIM"/>
</dbReference>
<dbReference type="PANTHER" id="PTHR47718">
    <property type="entry name" value="OS01G0519700 PROTEIN"/>
    <property type="match status" value="1"/>
</dbReference>
<dbReference type="InterPro" id="IPR004330">
    <property type="entry name" value="FAR1_DNA_bnd_dom"/>
</dbReference>
<protein>
    <submittedName>
        <fullName evidence="4">8542_t:CDS:1</fullName>
    </submittedName>
</protein>
<keyword evidence="5" id="KW-1185">Reference proteome</keyword>
<evidence type="ECO:0000313" key="4">
    <source>
        <dbReference type="EMBL" id="CAG8619948.1"/>
    </source>
</evidence>
<feature type="region of interest" description="Disordered" evidence="2">
    <location>
        <begin position="96"/>
        <end position="142"/>
    </location>
</feature>
<evidence type="ECO:0000313" key="5">
    <source>
        <dbReference type="Proteomes" id="UP000789901"/>
    </source>
</evidence>
<reference evidence="4 5" key="1">
    <citation type="submission" date="2021-06" db="EMBL/GenBank/DDBJ databases">
        <authorList>
            <person name="Kallberg Y."/>
            <person name="Tangrot J."/>
            <person name="Rosling A."/>
        </authorList>
    </citation>
    <scope>NUCLEOTIDE SEQUENCE [LARGE SCALE GENOMIC DNA]</scope>
    <source>
        <strain evidence="4 5">120-4 pot B 10/14</strain>
    </source>
</reference>
<keyword evidence="1" id="KW-0479">Metal-binding</keyword>
<dbReference type="PANTHER" id="PTHR47718:SF17">
    <property type="entry name" value="PROTEIN FAR1-RELATED SEQUENCE 5-LIKE"/>
    <property type="match status" value="1"/>
</dbReference>
<accession>A0ABN7UKL0</accession>
<feature type="compositionally biased region" description="Basic and acidic residues" evidence="2">
    <location>
        <begin position="118"/>
        <end position="133"/>
    </location>
</feature>
<name>A0ABN7UKL0_GIGMA</name>
<dbReference type="Pfam" id="PF03101">
    <property type="entry name" value="FAR1"/>
    <property type="match status" value="1"/>
</dbReference>
<comment type="caution">
    <text evidence="4">The sequence shown here is derived from an EMBL/GenBank/DDBJ whole genome shotgun (WGS) entry which is preliminary data.</text>
</comment>
<proteinExistence type="predicted"/>
<organism evidence="4 5">
    <name type="scientific">Gigaspora margarita</name>
    <dbReference type="NCBI Taxonomy" id="4874"/>
    <lineage>
        <taxon>Eukaryota</taxon>
        <taxon>Fungi</taxon>
        <taxon>Fungi incertae sedis</taxon>
        <taxon>Mucoromycota</taxon>
        <taxon>Glomeromycotina</taxon>
        <taxon>Glomeromycetes</taxon>
        <taxon>Diversisporales</taxon>
        <taxon>Gigasporaceae</taxon>
        <taxon>Gigaspora</taxon>
    </lineage>
</organism>
<keyword evidence="1" id="KW-0862">Zinc</keyword>
<dbReference type="EMBL" id="CAJVQB010003856">
    <property type="protein sequence ID" value="CAG8619948.1"/>
    <property type="molecule type" value="Genomic_DNA"/>
</dbReference>
<dbReference type="PROSITE" id="PS50966">
    <property type="entry name" value="ZF_SWIM"/>
    <property type="match status" value="1"/>
</dbReference>
<feature type="domain" description="SWIM-type" evidence="3">
    <location>
        <begin position="460"/>
        <end position="494"/>
    </location>
</feature>
<sequence>MSKIRNSYQVFDDYQMNNKISFYPEDDVNITLSSNLDILTQALLLNENIALPSNFRHFNSSFTNYYMNNEISYRPKDNMDIGILPVVGYVNRAEYENEGGDDSENRTRNVESNIYKGDNSENRTEDYIYKGDDSESEPEDSPLKEIYTGQTFTSFVLLEQYLKRYSIRMGFETKIVKVEKDDNVCIKKIYKCRHGGKYLPKKKLDPTTNREQESACIECGFALNASYQKCSNRVFVNKFIEEHNHELKDKIYDRDLYNMISRFKTNTQNKNDALTLYESLVRLQQENPDWYFKMDLMNKYPEIQGYCNRVLYPTKEYWAHAFTKRKFSANTYSTQHVESINCVIKLEANSGNSLCQLQLGIELQLKDETKYARDIDNMYKEYFTLNSLALQRRQILESLLYRSLIRANEKSDCHNVGFIEDDYKELQILLNMALKDCCGTSVNEIWKVRHIQSTTNYSQFVLLLEDGTHYCTCLYLIYAGFVCRHFFAVIMQSKKALFNMKLIPSWWYSEKGLMASDNQGSSVQVVQNKGEPLPTSTFQVLQKIRGQEIDVRNAVELDLKKVSYSHSLGLCKKALNIAITNGSNKALEDILQQFIDEQVLAQNENSSEQELN</sequence>
<evidence type="ECO:0000256" key="2">
    <source>
        <dbReference type="SAM" id="MobiDB-lite"/>
    </source>
</evidence>
<dbReference type="Proteomes" id="UP000789901">
    <property type="component" value="Unassembled WGS sequence"/>
</dbReference>
<evidence type="ECO:0000256" key="1">
    <source>
        <dbReference type="PROSITE-ProRule" id="PRU00325"/>
    </source>
</evidence>